<dbReference type="AlphaFoldDB" id="A0A098GAH1"/>
<gene>
    <name evidence="2" type="ORF">LFA_3139</name>
</gene>
<organism evidence="2 3">
    <name type="scientific">Legionella fallonii LLAP-10</name>
    <dbReference type="NCBI Taxonomy" id="1212491"/>
    <lineage>
        <taxon>Bacteria</taxon>
        <taxon>Pseudomonadati</taxon>
        <taxon>Pseudomonadota</taxon>
        <taxon>Gammaproteobacteria</taxon>
        <taxon>Legionellales</taxon>
        <taxon>Legionellaceae</taxon>
        <taxon>Legionella</taxon>
    </lineage>
</organism>
<keyword evidence="3" id="KW-1185">Reference proteome</keyword>
<dbReference type="OrthoDB" id="5650571at2"/>
<feature type="region of interest" description="Disordered" evidence="1">
    <location>
        <begin position="159"/>
        <end position="192"/>
    </location>
</feature>
<dbReference type="KEGG" id="lfa:LFA_3139"/>
<protein>
    <submittedName>
        <fullName evidence="2">Uncharacterized protein</fullName>
    </submittedName>
</protein>
<dbReference type="RefSeq" id="WP_052673984.1">
    <property type="nucleotide sequence ID" value="NZ_LN614827.1"/>
</dbReference>
<feature type="compositionally biased region" description="Polar residues" evidence="1">
    <location>
        <begin position="164"/>
        <end position="184"/>
    </location>
</feature>
<name>A0A098GAH1_9GAMM</name>
<sequence length="192" mass="21739">MTLQPFQKAEEVEKLQFFQNLVPGQQKSDFINRYQAECLPEDNEENAERRQLLNHFPPVLSFYEQQKKKFYEKEAQDCKQFCCGSMSMNMNGDKAVLEPADNYMLSIGSGKLYQGSADTIKHSMQSDIRQASSPNGGSLPFGSPQQAQAIDGLRQFENIVAQREQGNTPAQADMTQDQKFNPFQTAPKPTKD</sequence>
<evidence type="ECO:0000313" key="3">
    <source>
        <dbReference type="Proteomes" id="UP000032430"/>
    </source>
</evidence>
<reference evidence="3" key="1">
    <citation type="submission" date="2014-09" db="EMBL/GenBank/DDBJ databases">
        <authorList>
            <person name="Gomez-Valero L."/>
        </authorList>
    </citation>
    <scope>NUCLEOTIDE SEQUENCE [LARGE SCALE GENOMIC DNA]</scope>
    <source>
        <strain evidence="3">ATCC700992</strain>
    </source>
</reference>
<evidence type="ECO:0000256" key="1">
    <source>
        <dbReference type="SAM" id="MobiDB-lite"/>
    </source>
</evidence>
<dbReference type="Proteomes" id="UP000032430">
    <property type="component" value="Chromosome I"/>
</dbReference>
<accession>A0A098GAH1</accession>
<evidence type="ECO:0000313" key="2">
    <source>
        <dbReference type="EMBL" id="CEG58480.1"/>
    </source>
</evidence>
<dbReference type="EMBL" id="LN614827">
    <property type="protein sequence ID" value="CEG58480.1"/>
    <property type="molecule type" value="Genomic_DNA"/>
</dbReference>
<dbReference type="HOGENOM" id="CLU_1413611_0_0_6"/>
<proteinExistence type="predicted"/>